<dbReference type="Proteomes" id="UP001056716">
    <property type="component" value="Chromosome"/>
</dbReference>
<evidence type="ECO:0000256" key="2">
    <source>
        <dbReference type="SAM" id="SignalP"/>
    </source>
</evidence>
<dbReference type="EMBL" id="CP098732">
    <property type="protein sequence ID" value="USE83266.1"/>
    <property type="molecule type" value="Genomic_DNA"/>
</dbReference>
<evidence type="ECO:0000256" key="1">
    <source>
        <dbReference type="SAM" id="MobiDB-lite"/>
    </source>
</evidence>
<name>A0AAE9LS24_9GAMM</name>
<protein>
    <recommendedName>
        <fullName evidence="5">Lipoprotein</fullName>
    </recommendedName>
</protein>
<accession>A0AAE9LS24</accession>
<gene>
    <name evidence="3" type="ORF">M5E07_16145</name>
</gene>
<evidence type="ECO:0000313" key="4">
    <source>
        <dbReference type="Proteomes" id="UP001056716"/>
    </source>
</evidence>
<feature type="signal peptide" evidence="2">
    <location>
        <begin position="1"/>
        <end position="18"/>
    </location>
</feature>
<organism evidence="3 4">
    <name type="scientific">Acinetobacter tibetensis</name>
    <dbReference type="NCBI Taxonomy" id="2943497"/>
    <lineage>
        <taxon>Bacteria</taxon>
        <taxon>Pseudomonadati</taxon>
        <taxon>Pseudomonadota</taxon>
        <taxon>Gammaproteobacteria</taxon>
        <taxon>Moraxellales</taxon>
        <taxon>Moraxellaceae</taxon>
        <taxon>Acinetobacter</taxon>
    </lineage>
</organism>
<feature type="compositionally biased region" description="Polar residues" evidence="1">
    <location>
        <begin position="57"/>
        <end position="78"/>
    </location>
</feature>
<dbReference type="KEGG" id="atz:M5E07_16145"/>
<reference evidence="3" key="1">
    <citation type="submission" date="2022-06" db="EMBL/GenBank/DDBJ databases">
        <title>Isolation, identification and characterization of iprodione-degrading strains in Lhasa, Tibet.</title>
        <authorList>
            <person name="Pan H."/>
        </authorList>
    </citation>
    <scope>NUCLEOTIDE SEQUENCE</scope>
    <source>
        <strain evidence="3">Y-23</strain>
    </source>
</reference>
<dbReference type="PROSITE" id="PS51257">
    <property type="entry name" value="PROKAR_LIPOPROTEIN"/>
    <property type="match status" value="1"/>
</dbReference>
<feature type="chain" id="PRO_5042216656" description="Lipoprotein" evidence="2">
    <location>
        <begin position="19"/>
        <end position="78"/>
    </location>
</feature>
<dbReference type="AlphaFoldDB" id="A0AAE9LS24"/>
<dbReference type="RefSeq" id="WP_252220797.1">
    <property type="nucleotide sequence ID" value="NZ_CP098732.1"/>
</dbReference>
<evidence type="ECO:0000313" key="3">
    <source>
        <dbReference type="EMBL" id="USE83266.1"/>
    </source>
</evidence>
<keyword evidence="4" id="KW-1185">Reference proteome</keyword>
<proteinExistence type="predicted"/>
<sequence length="78" mass="7919">MKKVGLFTISMLVISVLAVGCASKDPVQATETAQISTGAEVGAQGQVGIAAQADGSANMNAPQAQMNDMQGQPQSIQQ</sequence>
<evidence type="ECO:0008006" key="5">
    <source>
        <dbReference type="Google" id="ProtNLM"/>
    </source>
</evidence>
<feature type="region of interest" description="Disordered" evidence="1">
    <location>
        <begin position="53"/>
        <end position="78"/>
    </location>
</feature>
<keyword evidence="2" id="KW-0732">Signal</keyword>